<dbReference type="InterPro" id="IPR012854">
    <property type="entry name" value="Cu_amine_oxidase-like_N"/>
</dbReference>
<dbReference type="InterPro" id="IPR036582">
    <property type="entry name" value="Mao_N_sf"/>
</dbReference>
<feature type="chain" id="PRO_5046863874" evidence="1">
    <location>
        <begin position="24"/>
        <end position="297"/>
    </location>
</feature>
<feature type="signal peptide" evidence="1">
    <location>
        <begin position="1"/>
        <end position="23"/>
    </location>
</feature>
<dbReference type="SUPFAM" id="SSF55383">
    <property type="entry name" value="Copper amine oxidase, domain N"/>
    <property type="match status" value="1"/>
</dbReference>
<keyword evidence="1" id="KW-0732">Signal</keyword>
<keyword evidence="4" id="KW-1185">Reference proteome</keyword>
<evidence type="ECO:0000259" key="2">
    <source>
        <dbReference type="Pfam" id="PF07833"/>
    </source>
</evidence>
<proteinExistence type="predicted"/>
<dbReference type="RefSeq" id="WP_305022839.1">
    <property type="nucleotide sequence ID" value="NZ_JAUQTB010000002.1"/>
</dbReference>
<evidence type="ECO:0000313" key="4">
    <source>
        <dbReference type="Proteomes" id="UP001240171"/>
    </source>
</evidence>
<evidence type="ECO:0000256" key="1">
    <source>
        <dbReference type="SAM" id="SignalP"/>
    </source>
</evidence>
<sequence>MKSFKISLMLLSMFAAFAGSAMAAPSNEIQKDIQVEVNNSEVKTDTHPYIKNGSAIVPLNVVQQIPGVSITWDNASKTITITRDHDTVKLVAGQKTATVGGKQVALSAPSSIEKGRVMVPLRFIAESSNAGVVWNAKTRTVSIAKANEALIHKYKSKKLSESRTAALAYPRLSLLKEPDVKNESQSQEYLFVSGKSDQFFILGGNGIYYYKIVGNYAQKLWTARSGHEGKSGLFFYPFNLIEQDGVKPIINSKITFYYYMGTIGAASYGFITPDGKRTELGQKDMDFNQFFEIPEEK</sequence>
<dbReference type="Proteomes" id="UP001240171">
    <property type="component" value="Unassembled WGS sequence"/>
</dbReference>
<feature type="domain" description="Copper amine oxidase-like N-terminal" evidence="2">
    <location>
        <begin position="37"/>
        <end position="143"/>
    </location>
</feature>
<name>A0ABT9C9S9_9BACL</name>
<gene>
    <name evidence="3" type="ORF">Q5741_04320</name>
</gene>
<accession>A0ABT9C9S9</accession>
<organism evidence="3 4">
    <name type="scientific">Paenibacillus lacisoli</name>
    <dbReference type="NCBI Taxonomy" id="3064525"/>
    <lineage>
        <taxon>Bacteria</taxon>
        <taxon>Bacillati</taxon>
        <taxon>Bacillota</taxon>
        <taxon>Bacilli</taxon>
        <taxon>Bacillales</taxon>
        <taxon>Paenibacillaceae</taxon>
        <taxon>Paenibacillus</taxon>
    </lineage>
</organism>
<protein>
    <submittedName>
        <fullName evidence="3">Copper amine oxidase N-terminal domain-containing protein</fullName>
    </submittedName>
</protein>
<dbReference type="Gene3D" id="3.30.457.10">
    <property type="entry name" value="Copper amine oxidase-like, N-terminal domain"/>
    <property type="match status" value="1"/>
</dbReference>
<reference evidence="3 4" key="1">
    <citation type="submission" date="2023-07" db="EMBL/GenBank/DDBJ databases">
        <title>Paenibacillus sp. JX-17 nov. isolated from soil.</title>
        <authorList>
            <person name="Wan Y."/>
            <person name="Liu B."/>
        </authorList>
    </citation>
    <scope>NUCLEOTIDE SEQUENCE [LARGE SCALE GENOMIC DNA]</scope>
    <source>
        <strain evidence="3 4">JX-17</strain>
    </source>
</reference>
<dbReference type="EMBL" id="JAUQTB010000002">
    <property type="protein sequence ID" value="MDO7905635.1"/>
    <property type="molecule type" value="Genomic_DNA"/>
</dbReference>
<comment type="caution">
    <text evidence="3">The sequence shown here is derived from an EMBL/GenBank/DDBJ whole genome shotgun (WGS) entry which is preliminary data.</text>
</comment>
<dbReference type="Pfam" id="PF07833">
    <property type="entry name" value="Cu_amine_oxidN1"/>
    <property type="match status" value="1"/>
</dbReference>
<evidence type="ECO:0000313" key="3">
    <source>
        <dbReference type="EMBL" id="MDO7905635.1"/>
    </source>
</evidence>